<evidence type="ECO:0000256" key="5">
    <source>
        <dbReference type="ARBA" id="ARBA00022982"/>
    </source>
</evidence>
<gene>
    <name evidence="14" type="ORF">RJ641_034642</name>
</gene>
<dbReference type="Gene3D" id="1.20.120.1770">
    <property type="match status" value="1"/>
</dbReference>
<evidence type="ECO:0000256" key="7">
    <source>
        <dbReference type="ARBA" id="ARBA00023136"/>
    </source>
</evidence>
<evidence type="ECO:0000256" key="3">
    <source>
        <dbReference type="ARBA" id="ARBA00022692"/>
    </source>
</evidence>
<accession>A0AAN8ZE66</accession>
<dbReference type="CDD" id="cd08760">
    <property type="entry name" value="Cyt_b561_FRRS1_like"/>
    <property type="match status" value="1"/>
</dbReference>
<evidence type="ECO:0000259" key="12">
    <source>
        <dbReference type="PROSITE" id="PS50836"/>
    </source>
</evidence>
<keyword evidence="9" id="KW-0408">Iron</keyword>
<dbReference type="InterPro" id="IPR006593">
    <property type="entry name" value="Cyt_b561/ferric_Rdtase_TM"/>
</dbReference>
<name>A0AAN8ZE66_9MAGN</name>
<evidence type="ECO:0000256" key="1">
    <source>
        <dbReference type="ARBA" id="ARBA00004370"/>
    </source>
</evidence>
<reference evidence="14 15" key="1">
    <citation type="submission" date="2023-12" db="EMBL/GenBank/DDBJ databases">
        <title>A high-quality genome assembly for Dillenia turbinata (Dilleniales).</title>
        <authorList>
            <person name="Chanderbali A."/>
        </authorList>
    </citation>
    <scope>NUCLEOTIDE SEQUENCE [LARGE SCALE GENOMIC DNA]</scope>
    <source>
        <strain evidence="14">LSX21</strain>
        <tissue evidence="14">Leaf</tissue>
    </source>
</reference>
<feature type="binding site" description="axial binding residue" evidence="9">
    <location>
        <position position="321"/>
    </location>
    <ligand>
        <name>heme b</name>
        <dbReference type="ChEBI" id="CHEBI:60344"/>
        <label>1</label>
    </ligand>
    <ligandPart>
        <name>Fe</name>
        <dbReference type="ChEBI" id="CHEBI:18248"/>
    </ligandPart>
</feature>
<evidence type="ECO:0000256" key="2">
    <source>
        <dbReference type="ARBA" id="ARBA00022448"/>
    </source>
</evidence>
<keyword evidence="4 11" id="KW-0732">Signal</keyword>
<keyword evidence="9" id="KW-0479">Metal-binding</keyword>
<dbReference type="GO" id="GO:0046872">
    <property type="term" value="F:metal ion binding"/>
    <property type="evidence" value="ECO:0007669"/>
    <property type="project" value="UniProtKB-KW"/>
</dbReference>
<feature type="domain" description="DOMON" evidence="12">
    <location>
        <begin position="51"/>
        <end position="171"/>
    </location>
</feature>
<dbReference type="InterPro" id="IPR005018">
    <property type="entry name" value="DOMON_domain"/>
</dbReference>
<dbReference type="InterPro" id="IPR045265">
    <property type="entry name" value="AIR12_DOMON"/>
</dbReference>
<feature type="transmembrane region" description="Helical" evidence="10">
    <location>
        <begin position="254"/>
        <end position="273"/>
    </location>
</feature>
<keyword evidence="3 10" id="KW-0812">Transmembrane</keyword>
<feature type="transmembrane region" description="Helical" evidence="10">
    <location>
        <begin position="352"/>
        <end position="376"/>
    </location>
</feature>
<comment type="subcellular location">
    <subcellularLocation>
        <location evidence="1">Membrane</location>
    </subcellularLocation>
</comment>
<dbReference type="AlphaFoldDB" id="A0AAN8ZE66"/>
<evidence type="ECO:0000313" key="14">
    <source>
        <dbReference type="EMBL" id="KAK6934487.1"/>
    </source>
</evidence>
<evidence type="ECO:0000256" key="6">
    <source>
        <dbReference type="ARBA" id="ARBA00022989"/>
    </source>
</evidence>
<feature type="transmembrane region" description="Helical" evidence="10">
    <location>
        <begin position="217"/>
        <end position="238"/>
    </location>
</feature>
<feature type="domain" description="Cytochrome b561" evidence="13">
    <location>
        <begin position="178"/>
        <end position="377"/>
    </location>
</feature>
<feature type="binding site" description="axial binding residue" evidence="9">
    <location>
        <position position="285"/>
    </location>
    <ligand>
        <name>heme b</name>
        <dbReference type="ChEBI" id="CHEBI:60344"/>
        <label>1</label>
    </ligand>
    <ligandPart>
        <name>Fe</name>
        <dbReference type="ChEBI" id="CHEBI:18248"/>
    </ligandPart>
</feature>
<organism evidence="14 15">
    <name type="scientific">Dillenia turbinata</name>
    <dbReference type="NCBI Taxonomy" id="194707"/>
    <lineage>
        <taxon>Eukaryota</taxon>
        <taxon>Viridiplantae</taxon>
        <taxon>Streptophyta</taxon>
        <taxon>Embryophyta</taxon>
        <taxon>Tracheophyta</taxon>
        <taxon>Spermatophyta</taxon>
        <taxon>Magnoliopsida</taxon>
        <taxon>eudicotyledons</taxon>
        <taxon>Gunneridae</taxon>
        <taxon>Pentapetalae</taxon>
        <taxon>Dilleniales</taxon>
        <taxon>Dilleniaceae</taxon>
        <taxon>Dillenia</taxon>
    </lineage>
</organism>
<comment type="caution">
    <text evidence="14">The sequence shown here is derived from an EMBL/GenBank/DDBJ whole genome shotgun (WGS) entry which is preliminary data.</text>
</comment>
<feature type="transmembrane region" description="Helical" evidence="10">
    <location>
        <begin position="285"/>
        <end position="303"/>
    </location>
</feature>
<evidence type="ECO:0000256" key="11">
    <source>
        <dbReference type="SAM" id="SignalP"/>
    </source>
</evidence>
<dbReference type="InterPro" id="IPR017214">
    <property type="entry name" value="UCP037471"/>
</dbReference>
<feature type="chain" id="PRO_5042815926" description="Cytochrome b561 and DOMON domain-containing protein" evidence="11">
    <location>
        <begin position="23"/>
        <end position="399"/>
    </location>
</feature>
<dbReference type="EMBL" id="JBAMMX010000008">
    <property type="protein sequence ID" value="KAK6934487.1"/>
    <property type="molecule type" value="Genomic_DNA"/>
</dbReference>
<sequence>MSFSSNTEVLVLGFLCLLFTMAQPHNPKCSDDFNKLITERNIANCTKFTALDAEFGWAYHNDSRVEILIGAPVESKTGWLAWGVNPSKRAQMVGTRALIGIKQPNNSLTLNTYNVTKYTKLGCQLLPSNLDVQVIDKKMGFLSQNNFLYIYAVMNLTGYNNSALNIVWQVGFHSDGEEPKMHHKYLQNFDSRETINLKNEKISALGESRDHLRTVHGILNIAGYGVFFPIGVVVARYFRRFPFKKPWWKEAHKYCQLIGFLLGSTGWAIGLWLGNASKGYIFRTHRILGIFIFTFTTVQMLAWRLRPSPTDEYRKYWNMYHHFLGYALISLTIINIFEGISNLKPDNMHWKWGYIGILIALAGIGTGFELYTWFAFFKLKKKEKKKNGSTDAGETKHQY</sequence>
<dbReference type="GO" id="GO:0016020">
    <property type="term" value="C:membrane"/>
    <property type="evidence" value="ECO:0007669"/>
    <property type="project" value="UniProtKB-SubCell"/>
</dbReference>
<dbReference type="Pfam" id="PF03188">
    <property type="entry name" value="Cytochrom_B561"/>
    <property type="match status" value="1"/>
</dbReference>
<feature type="signal peptide" evidence="11">
    <location>
        <begin position="1"/>
        <end position="22"/>
    </location>
</feature>
<keyword evidence="15" id="KW-1185">Reference proteome</keyword>
<keyword evidence="2 8" id="KW-0813">Transport</keyword>
<feature type="transmembrane region" description="Helical" evidence="10">
    <location>
        <begin position="323"/>
        <end position="340"/>
    </location>
</feature>
<proteinExistence type="predicted"/>
<dbReference type="Proteomes" id="UP001370490">
    <property type="component" value="Unassembled WGS sequence"/>
</dbReference>
<evidence type="ECO:0000256" key="10">
    <source>
        <dbReference type="SAM" id="Phobius"/>
    </source>
</evidence>
<evidence type="ECO:0000259" key="13">
    <source>
        <dbReference type="PROSITE" id="PS50939"/>
    </source>
</evidence>
<dbReference type="Pfam" id="PF04526">
    <property type="entry name" value="DUF568"/>
    <property type="match status" value="1"/>
</dbReference>
<protein>
    <recommendedName>
        <fullName evidence="8">Cytochrome b561 and DOMON domain-containing protein</fullName>
    </recommendedName>
</protein>
<dbReference type="PROSITE" id="PS50836">
    <property type="entry name" value="DOMON"/>
    <property type="match status" value="1"/>
</dbReference>
<evidence type="ECO:0000256" key="9">
    <source>
        <dbReference type="PIRSR" id="PIRSR037471-1"/>
    </source>
</evidence>
<keyword evidence="6 10" id="KW-1133">Transmembrane helix</keyword>
<dbReference type="PROSITE" id="PS50939">
    <property type="entry name" value="CYTOCHROME_B561"/>
    <property type="match status" value="1"/>
</dbReference>
<dbReference type="SMART" id="SM00665">
    <property type="entry name" value="B561"/>
    <property type="match status" value="1"/>
</dbReference>
<keyword evidence="7 8" id="KW-0472">Membrane</keyword>
<feature type="binding site" description="axial binding residue" evidence="9">
    <location>
        <position position="216"/>
    </location>
    <ligand>
        <name>heme b</name>
        <dbReference type="ChEBI" id="CHEBI:60344"/>
        <label>1</label>
    </ligand>
    <ligandPart>
        <name>Fe</name>
        <dbReference type="ChEBI" id="CHEBI:18248"/>
    </ligandPart>
</feature>
<keyword evidence="5 8" id="KW-0249">Electron transport</keyword>
<dbReference type="PIRSF" id="PIRSF037471">
    <property type="entry name" value="UCP037471"/>
    <property type="match status" value="1"/>
</dbReference>
<feature type="binding site" description="axial binding residue" evidence="9">
    <location>
        <position position="252"/>
    </location>
    <ligand>
        <name>heme b</name>
        <dbReference type="ChEBI" id="CHEBI:60344"/>
        <label>1</label>
    </ligand>
    <ligandPart>
        <name>Fe</name>
        <dbReference type="ChEBI" id="CHEBI:18248"/>
    </ligandPart>
</feature>
<comment type="cofactor">
    <cofactor evidence="8">
        <name>heme b</name>
        <dbReference type="ChEBI" id="CHEBI:60344"/>
    </cofactor>
    <text evidence="8">Binds 2 heme b groups non-covalently.</text>
</comment>
<evidence type="ECO:0000256" key="4">
    <source>
        <dbReference type="ARBA" id="ARBA00022729"/>
    </source>
</evidence>
<evidence type="ECO:0000313" key="15">
    <source>
        <dbReference type="Proteomes" id="UP001370490"/>
    </source>
</evidence>
<dbReference type="PANTHER" id="PTHR23130">
    <property type="entry name" value="CYTOCHROME B561 AND DOMON DOMAIN-CONTAINING PROTEIN"/>
    <property type="match status" value="1"/>
</dbReference>
<dbReference type="PANTHER" id="PTHR23130:SF175">
    <property type="entry name" value="CYTOCHROME B561 AND DOMON DOMAIN-CONTAINING PROTEIN"/>
    <property type="match status" value="1"/>
</dbReference>
<evidence type="ECO:0000256" key="8">
    <source>
        <dbReference type="PIRNR" id="PIRNR037471"/>
    </source>
</evidence>